<protein>
    <submittedName>
        <fullName evidence="2">Uncharacterized protein</fullName>
    </submittedName>
</protein>
<feature type="transmembrane region" description="Helical" evidence="1">
    <location>
        <begin position="27"/>
        <end position="45"/>
    </location>
</feature>
<feature type="transmembrane region" description="Helical" evidence="1">
    <location>
        <begin position="51"/>
        <end position="71"/>
    </location>
</feature>
<comment type="caution">
    <text evidence="2">The sequence shown here is derived from an EMBL/GenBank/DDBJ whole genome shotgun (WGS) entry which is preliminary data.</text>
</comment>
<evidence type="ECO:0000313" key="2">
    <source>
        <dbReference type="EMBL" id="NYH91311.1"/>
    </source>
</evidence>
<evidence type="ECO:0000313" key="3">
    <source>
        <dbReference type="Proteomes" id="UP000579605"/>
    </source>
</evidence>
<dbReference type="EMBL" id="JACBZH010000001">
    <property type="protein sequence ID" value="NYH91311.1"/>
    <property type="molecule type" value="Genomic_DNA"/>
</dbReference>
<feature type="transmembrane region" description="Helical" evidence="1">
    <location>
        <begin position="117"/>
        <end position="137"/>
    </location>
</feature>
<keyword evidence="1" id="KW-1133">Transmembrane helix</keyword>
<feature type="transmembrane region" description="Helical" evidence="1">
    <location>
        <begin position="78"/>
        <end position="97"/>
    </location>
</feature>
<keyword evidence="1" id="KW-0472">Membrane</keyword>
<sequence>MINTSSAHRAARAQGTALVPFRTALRWPAALGLVTTAVVHVPLVGPHLEEAPYVGCLFIALAAACLVLAGGLVLRDNLLIWAMAGFTCLLAVAAYLLSRTVGLPQIGDDIGDWADPLGITALAAESLTVLLAATAVLRTLTRPRTVGDGPRVTSARVPVDESSSAV</sequence>
<dbReference type="Proteomes" id="UP000579605">
    <property type="component" value="Unassembled WGS sequence"/>
</dbReference>
<keyword evidence="3" id="KW-1185">Reference proteome</keyword>
<organism evidence="2 3">
    <name type="scientific">Actinopolymorpha rutila</name>
    <dbReference type="NCBI Taxonomy" id="446787"/>
    <lineage>
        <taxon>Bacteria</taxon>
        <taxon>Bacillati</taxon>
        <taxon>Actinomycetota</taxon>
        <taxon>Actinomycetes</taxon>
        <taxon>Propionibacteriales</taxon>
        <taxon>Actinopolymorphaceae</taxon>
        <taxon>Actinopolymorpha</taxon>
    </lineage>
</organism>
<reference evidence="2 3" key="1">
    <citation type="submission" date="2020-07" db="EMBL/GenBank/DDBJ databases">
        <title>Sequencing the genomes of 1000 actinobacteria strains.</title>
        <authorList>
            <person name="Klenk H.-P."/>
        </authorList>
    </citation>
    <scope>NUCLEOTIDE SEQUENCE [LARGE SCALE GENOMIC DNA]</scope>
    <source>
        <strain evidence="2 3">DSM 18448</strain>
    </source>
</reference>
<keyword evidence="1" id="KW-0812">Transmembrane</keyword>
<gene>
    <name evidence="2" type="ORF">F4554_003949</name>
</gene>
<name>A0A852ZDR4_9ACTN</name>
<accession>A0A852ZDR4</accession>
<proteinExistence type="predicted"/>
<dbReference type="AlphaFoldDB" id="A0A852ZDR4"/>
<dbReference type="RefSeq" id="WP_179788908.1">
    <property type="nucleotide sequence ID" value="NZ_BAAARR010000023.1"/>
</dbReference>
<evidence type="ECO:0000256" key="1">
    <source>
        <dbReference type="SAM" id="Phobius"/>
    </source>
</evidence>